<dbReference type="GO" id="GO:0016887">
    <property type="term" value="F:ATP hydrolysis activity"/>
    <property type="evidence" value="ECO:0007669"/>
    <property type="project" value="InterPro"/>
</dbReference>
<evidence type="ECO:0000259" key="6">
    <source>
        <dbReference type="SMART" id="SM01340"/>
    </source>
</evidence>
<dbReference type="NCBIfam" id="TIGR00585">
    <property type="entry name" value="mutl"/>
    <property type="match status" value="1"/>
</dbReference>
<dbReference type="Pfam" id="PF01119">
    <property type="entry name" value="DNA_mis_repair"/>
    <property type="match status" value="1"/>
</dbReference>
<dbReference type="EMBL" id="JAJJMB010001692">
    <property type="protein sequence ID" value="KAI3956210.1"/>
    <property type="molecule type" value="Genomic_DNA"/>
</dbReference>
<evidence type="ECO:0000259" key="5">
    <source>
        <dbReference type="SMART" id="SM00853"/>
    </source>
</evidence>
<dbReference type="Pfam" id="PF13589">
    <property type="entry name" value="HATPase_c_3"/>
    <property type="match status" value="1"/>
</dbReference>
<dbReference type="SUPFAM" id="SSF118116">
    <property type="entry name" value="DNA mismatch repair protein MutL"/>
    <property type="match status" value="1"/>
</dbReference>
<dbReference type="InterPro" id="IPR036890">
    <property type="entry name" value="HATPase_C_sf"/>
</dbReference>
<dbReference type="InterPro" id="IPR014790">
    <property type="entry name" value="MutL_C"/>
</dbReference>
<comment type="caution">
    <text evidence="7">The sequence shown here is derived from an EMBL/GenBank/DDBJ whole genome shotgun (WGS) entry which is preliminary data.</text>
</comment>
<dbReference type="GO" id="GO:0032300">
    <property type="term" value="C:mismatch repair complex"/>
    <property type="evidence" value="ECO:0007669"/>
    <property type="project" value="InterPro"/>
</dbReference>
<dbReference type="GO" id="GO:0005524">
    <property type="term" value="F:ATP binding"/>
    <property type="evidence" value="ECO:0007669"/>
    <property type="project" value="InterPro"/>
</dbReference>
<reference evidence="7" key="1">
    <citation type="submission" date="2022-04" db="EMBL/GenBank/DDBJ databases">
        <title>A functionally conserved STORR gene fusion in Papaver species that diverged 16.8 million years ago.</title>
        <authorList>
            <person name="Catania T."/>
        </authorList>
    </citation>
    <scope>NUCLEOTIDE SEQUENCE</scope>
    <source>
        <strain evidence="7">S-188037</strain>
    </source>
</reference>
<dbReference type="FunFam" id="3.30.1370.100:FF:000007">
    <property type="entry name" value="MUTL protein homolog 3"/>
    <property type="match status" value="1"/>
</dbReference>
<evidence type="ECO:0000256" key="4">
    <source>
        <dbReference type="SAM" id="MobiDB-lite"/>
    </source>
</evidence>
<dbReference type="InterPro" id="IPR002099">
    <property type="entry name" value="MutL/Mlh/PMS"/>
</dbReference>
<evidence type="ECO:0008006" key="9">
    <source>
        <dbReference type="Google" id="ProtNLM"/>
    </source>
</evidence>
<dbReference type="FunFam" id="3.30.565.10:FF:000003">
    <property type="entry name" value="DNA mismatch repair endonuclease MutL"/>
    <property type="match status" value="1"/>
</dbReference>
<dbReference type="PANTHER" id="PTHR10073">
    <property type="entry name" value="DNA MISMATCH REPAIR PROTEIN MLH, PMS, MUTL"/>
    <property type="match status" value="1"/>
</dbReference>
<protein>
    <recommendedName>
        <fullName evidence="9">DNA mismatch repair protein MLH3</fullName>
    </recommendedName>
</protein>
<evidence type="ECO:0000313" key="7">
    <source>
        <dbReference type="EMBL" id="KAI3956210.1"/>
    </source>
</evidence>
<dbReference type="Gene3D" id="3.30.230.10">
    <property type="match status" value="1"/>
</dbReference>
<dbReference type="InterPro" id="IPR013507">
    <property type="entry name" value="DNA_mismatch_S5_2-like"/>
</dbReference>
<evidence type="ECO:0000256" key="3">
    <source>
        <dbReference type="ARBA" id="ARBA00023204"/>
    </source>
</evidence>
<dbReference type="Pfam" id="PF08676">
    <property type="entry name" value="MutL_C"/>
    <property type="match status" value="1"/>
</dbReference>
<feature type="domain" description="MutL C-terminal dimerisation" evidence="5">
    <location>
        <begin position="1100"/>
        <end position="1260"/>
    </location>
</feature>
<dbReference type="SUPFAM" id="SSF55874">
    <property type="entry name" value="ATPase domain of HSP90 chaperone/DNA topoisomerase II/histidine kinase"/>
    <property type="match status" value="1"/>
</dbReference>
<dbReference type="Gene3D" id="3.30.1540.20">
    <property type="entry name" value="MutL, C-terminal domain, dimerisation subdomain"/>
    <property type="match status" value="1"/>
</dbReference>
<dbReference type="GO" id="GO:0030983">
    <property type="term" value="F:mismatched DNA binding"/>
    <property type="evidence" value="ECO:0007669"/>
    <property type="project" value="InterPro"/>
</dbReference>
<dbReference type="SUPFAM" id="SSF54211">
    <property type="entry name" value="Ribosomal protein S5 domain 2-like"/>
    <property type="match status" value="1"/>
</dbReference>
<dbReference type="Gene3D" id="3.30.565.10">
    <property type="entry name" value="Histidine kinase-like ATPase, C-terminal domain"/>
    <property type="match status" value="1"/>
</dbReference>
<keyword evidence="3" id="KW-0234">DNA repair</keyword>
<dbReference type="InterPro" id="IPR038973">
    <property type="entry name" value="MutL/Mlh/Pms-like"/>
</dbReference>
<sequence length="1336" mass="150446">MISFIRYPSRPFLRPPFQSLVRIPPGTRGSYLIWQSLIKLNLLVLGFKMRTIKQLPKDVYSSLRSSVVLFDLTRVVEELIFNSIDANATKVNVGVSVGTCYVKVDDDGHGITRDGLVLVGEKYATSKLQYLAEMDTATDSFGFRGEALSSLSDISLLEIITKARGMPNGYHKIIKSCKCLYLGIDDDKRGYGTTVTVRDLFYNQPVRRKYMQSSSKKVLHSVKKCVLRIALVHPQISFKVNDVDSGNEILYTTPSSSPIPLVSSGFGTDVSRSLCEVNFSDEVLNVSGYLSGPADTFSMKALQYFYINSRFICKSPIHKLLNNLAASLNSLDMWEDALEPRNSKRCRIDAYPAFILNLRCPRSSYDLTFEPSKTLVEFKDWIPILSFIEQGFRRFWRRIPPRGEICNNEDEVAQKGRKEDEATQDLMTADKSTKSTFPVKKCKILLNQSCLQLSPFSTTPEVHSEDSDIFSHYKYKRKRSGESRGNITNFKEHQMKAVYNHQSDITFHEMTPTSSNACISKCASVVSPEHCSFRQAAFNDSFASQDNYLFHDLKMRQDTGNVPNHDNLGARWGKESLGIDADLAEVSVADQLAFDVADYRNENSFPSRCSGGLKKPFLRRCSSRGNVTPEKPLFGTHQQSCIQIDELRTKGRLFPPDDRIGHIDADEWDRNIDFLANSPLKKSVVVSHRPSSSLLECSMTDIDILAMDFIKPCMYDTTRFVEERDLLNDLLVQVERKGLDHLSTDSASCGASPFSIFGTTPRKVECFTDKFAEERNFGLCKSARFADEDDEFLAYDMMHNGFIDEKYPATGCTDTEFDSEHFVSPKRNCSRDLYDRSLSKDVTFQNVGSSHRLVDGIEWQSFDTFNMDDINNCTGPMFPSHSPLHHKKSMNARGEFISQNTSRYSVCKGRSRRCNSAPLFYKGRNKVSTMLSCLTTTATNTDAEKVQNPPILPGPEISDSKQPSQSSGGASHGYETKLVEDSPFNSGKYAEDPYNIQDMKEVEKNDCQKKTKLFQLYTTDRVEEFISNEMENSKLAGTKWRHDDPQTSREKVRYFQDGDESHNLSEETDVLDVSSGILLLAGGSVVPDSINKECLDNAKVLMQLDKKFIPIVGGSTLAVIDQHAADERIRLEELRQKVLRGEGKTVTYLDSEQELVLPEIGCQLLQNYAEQMQHWGWICNVDSQSSGSFTKKLKLLHRRQSAVTLIAVPCILGVNLSDKDLLEFLEQLYDTDGSSTMPPSVLRVLNFKACRGAIMFGDALLPSECSLIVEELKQTSLCFQCAHGRPTTAPLVNLGALHKQITSLRSWSKNSDEVWHGLHRHRPSLERATKRLSAGA</sequence>
<feature type="region of interest" description="Disordered" evidence="4">
    <location>
        <begin position="941"/>
        <end position="991"/>
    </location>
</feature>
<proteinExistence type="inferred from homology"/>
<dbReference type="Gene3D" id="3.30.1370.100">
    <property type="entry name" value="MutL, C-terminal domain, regulatory subdomain"/>
    <property type="match status" value="1"/>
</dbReference>
<dbReference type="SMART" id="SM00853">
    <property type="entry name" value="MutL_C"/>
    <property type="match status" value="1"/>
</dbReference>
<accession>A0AAD4TIU3</accession>
<evidence type="ECO:0000256" key="1">
    <source>
        <dbReference type="ARBA" id="ARBA00006082"/>
    </source>
</evidence>
<dbReference type="InterPro" id="IPR042121">
    <property type="entry name" value="MutL_C_regsub"/>
</dbReference>
<evidence type="ECO:0000313" key="8">
    <source>
        <dbReference type="Proteomes" id="UP001202328"/>
    </source>
</evidence>
<comment type="similarity">
    <text evidence="1">Belongs to the DNA mismatch repair MutL/HexB family.</text>
</comment>
<dbReference type="InterPro" id="IPR014762">
    <property type="entry name" value="DNA_mismatch_repair_CS"/>
</dbReference>
<dbReference type="Proteomes" id="UP001202328">
    <property type="component" value="Unassembled WGS sequence"/>
</dbReference>
<dbReference type="InterPro" id="IPR020568">
    <property type="entry name" value="Ribosomal_Su5_D2-typ_SF"/>
</dbReference>
<dbReference type="InterPro" id="IPR014721">
    <property type="entry name" value="Ribsml_uS5_D2-typ_fold_subgr"/>
</dbReference>
<dbReference type="InterPro" id="IPR042120">
    <property type="entry name" value="MutL_C_dimsub"/>
</dbReference>
<dbReference type="GO" id="GO:0140664">
    <property type="term" value="F:ATP-dependent DNA damage sensor activity"/>
    <property type="evidence" value="ECO:0007669"/>
    <property type="project" value="InterPro"/>
</dbReference>
<gene>
    <name evidence="7" type="ORF">MKW98_008728</name>
</gene>
<organism evidence="7 8">
    <name type="scientific">Papaver atlanticum</name>
    <dbReference type="NCBI Taxonomy" id="357466"/>
    <lineage>
        <taxon>Eukaryota</taxon>
        <taxon>Viridiplantae</taxon>
        <taxon>Streptophyta</taxon>
        <taxon>Embryophyta</taxon>
        <taxon>Tracheophyta</taxon>
        <taxon>Spermatophyta</taxon>
        <taxon>Magnoliopsida</taxon>
        <taxon>Ranunculales</taxon>
        <taxon>Papaveraceae</taxon>
        <taxon>Papaveroideae</taxon>
        <taxon>Papaver</taxon>
    </lineage>
</organism>
<feature type="domain" description="DNA mismatch repair protein S5" evidence="6">
    <location>
        <begin position="262"/>
        <end position="397"/>
    </location>
</feature>
<keyword evidence="8" id="KW-1185">Reference proteome</keyword>
<dbReference type="SMART" id="SM01340">
    <property type="entry name" value="DNA_mis_repair"/>
    <property type="match status" value="1"/>
</dbReference>
<feature type="compositionally biased region" description="Polar residues" evidence="4">
    <location>
        <begin position="960"/>
        <end position="969"/>
    </location>
</feature>
<dbReference type="PANTHER" id="PTHR10073:SF47">
    <property type="entry name" value="DNA MISMATCH REPAIR PROTEIN MLH3"/>
    <property type="match status" value="1"/>
</dbReference>
<evidence type="ECO:0000256" key="2">
    <source>
        <dbReference type="ARBA" id="ARBA00022763"/>
    </source>
</evidence>
<name>A0AAD4TIU3_9MAGN</name>
<dbReference type="GO" id="GO:0006298">
    <property type="term" value="P:mismatch repair"/>
    <property type="evidence" value="ECO:0007669"/>
    <property type="project" value="InterPro"/>
</dbReference>
<keyword evidence="2" id="KW-0227">DNA damage</keyword>
<dbReference type="PROSITE" id="PS00058">
    <property type="entry name" value="DNA_MISMATCH_REPAIR_1"/>
    <property type="match status" value="1"/>
</dbReference>
<dbReference type="InterPro" id="IPR037198">
    <property type="entry name" value="MutL_C_sf"/>
</dbReference>